<dbReference type="OrthoDB" id="5422613at2759"/>
<feature type="coiled-coil region" evidence="1">
    <location>
        <begin position="268"/>
        <end position="295"/>
    </location>
</feature>
<dbReference type="RefSeq" id="XP_022329460.1">
    <property type="nucleotide sequence ID" value="XM_022473752.1"/>
</dbReference>
<reference evidence="5" key="2">
    <citation type="submission" date="2025-04" db="UniProtKB">
        <authorList>
            <consortium name="RefSeq"/>
        </authorList>
    </citation>
    <scope>IDENTIFICATION</scope>
    <source>
        <tissue evidence="5">Whole sample</tissue>
    </source>
</reference>
<evidence type="ECO:0000256" key="2">
    <source>
        <dbReference type="SAM" id="MobiDB-lite"/>
    </source>
</evidence>
<gene>
    <name evidence="4 5" type="primary">LOC111128242</name>
</gene>
<keyword evidence="3" id="KW-1185">Reference proteome</keyword>
<dbReference type="KEGG" id="cvn:111128242"/>
<evidence type="ECO:0000313" key="4">
    <source>
        <dbReference type="RefSeq" id="XP_022329460.1"/>
    </source>
</evidence>
<dbReference type="Proteomes" id="UP000694844">
    <property type="component" value="Chromosome 1"/>
</dbReference>
<feature type="compositionally biased region" description="Basic and acidic residues" evidence="2">
    <location>
        <begin position="341"/>
        <end position="354"/>
    </location>
</feature>
<sequence>MGTLKGNLLSTTSQHWSTLRTDDDIQKAVSDFLDVESSNLQGKSFQDNIVEISHWLGSMIQQEREGWAYKLRMAMQEIESHRREALKIQGVLNQCSEQLHVISECCNTDKDQLMKIADKEPKYALPLYIECLTDLINTLVEDRIQCLQLLRKKEDDATSLCEMLKEHLHKEHKITQQSFSSLSQKVIDLEAENLKLKKQLMRKSDEIERFQKHRQSHEEHYERNVVVDKKPKYSHLPPIERNSPSSMQTSSSPVSNNDSVIPLSEEKLHKLRHSAKKLENSLQDALSQLDTYRKGSQGSIKYSHASMISTNFKLKPLLPNGEEDTTDNDQFTTWAQNKMEVSGKHRESPREKTVKSSQDQIREVRKRPKQILYSDSRMRQEDRENRRIERIYPNDSQKACTFRSLVRSLDEMRQRKISKAKGGKVSKCLRCQKLFTLNDNHKKACCYHPRTKERVEEYNSKGKLQRVTYVWQCCQQGIDSQGCIYGQHL</sequence>
<reference evidence="3" key="1">
    <citation type="submission" date="2024-06" db="UniProtKB">
        <authorList>
            <consortium name="RefSeq"/>
        </authorList>
    </citation>
    <scope>NUCLEOTIDE SEQUENCE [LARGE SCALE GENOMIC DNA]</scope>
    <source>
        <tissue evidence="4">Whole sample</tissue>
    </source>
</reference>
<feature type="region of interest" description="Disordered" evidence="2">
    <location>
        <begin position="339"/>
        <end position="362"/>
    </location>
</feature>
<dbReference type="AlphaFoldDB" id="A0A8B8DR61"/>
<proteinExistence type="predicted"/>
<organism evidence="3 5">
    <name type="scientific">Crassostrea virginica</name>
    <name type="common">Eastern oyster</name>
    <dbReference type="NCBI Taxonomy" id="6565"/>
    <lineage>
        <taxon>Eukaryota</taxon>
        <taxon>Metazoa</taxon>
        <taxon>Spiralia</taxon>
        <taxon>Lophotrochozoa</taxon>
        <taxon>Mollusca</taxon>
        <taxon>Bivalvia</taxon>
        <taxon>Autobranchia</taxon>
        <taxon>Pteriomorphia</taxon>
        <taxon>Ostreida</taxon>
        <taxon>Ostreoidea</taxon>
        <taxon>Ostreidae</taxon>
        <taxon>Crassostrea</taxon>
    </lineage>
</organism>
<evidence type="ECO:0000313" key="3">
    <source>
        <dbReference type="Proteomes" id="UP000694844"/>
    </source>
</evidence>
<protein>
    <submittedName>
        <fullName evidence="4 5">Uncharacterized protein LOC111128242 isoform X1</fullName>
    </submittedName>
</protein>
<keyword evidence="1" id="KW-0175">Coiled coil</keyword>
<evidence type="ECO:0000256" key="1">
    <source>
        <dbReference type="SAM" id="Coils"/>
    </source>
</evidence>
<dbReference type="GeneID" id="111128242"/>
<feature type="coiled-coil region" evidence="1">
    <location>
        <begin position="179"/>
        <end position="213"/>
    </location>
</feature>
<name>A0A8B8DR61_CRAVI</name>
<feature type="compositionally biased region" description="Low complexity" evidence="2">
    <location>
        <begin position="242"/>
        <end position="257"/>
    </location>
</feature>
<accession>A0A8B8DR61</accession>
<feature type="region of interest" description="Disordered" evidence="2">
    <location>
        <begin position="228"/>
        <end position="259"/>
    </location>
</feature>
<evidence type="ECO:0000313" key="5">
    <source>
        <dbReference type="RefSeq" id="XP_022329471.1"/>
    </source>
</evidence>
<dbReference type="RefSeq" id="XP_022329471.1">
    <property type="nucleotide sequence ID" value="XM_022473763.1"/>
</dbReference>